<dbReference type="EMBL" id="MNXQ01000017">
    <property type="protein sequence ID" value="OIP04005.1"/>
    <property type="molecule type" value="Genomic_DNA"/>
</dbReference>
<keyword evidence="1" id="KW-0489">Methyltransferase</keyword>
<keyword evidence="2" id="KW-0808">Transferase</keyword>
<name>A0A1J5AY69_9BACT</name>
<keyword evidence="3" id="KW-0949">S-adenosyl-L-methionine</keyword>
<dbReference type="SUPFAM" id="SSF53335">
    <property type="entry name" value="S-adenosyl-L-methionine-dependent methyltransferases"/>
    <property type="match status" value="1"/>
</dbReference>
<evidence type="ECO:0000256" key="2">
    <source>
        <dbReference type="ARBA" id="ARBA00022679"/>
    </source>
</evidence>
<comment type="caution">
    <text evidence="5">The sequence shown here is derived from an EMBL/GenBank/DDBJ whole genome shotgun (WGS) entry which is preliminary data.</text>
</comment>
<dbReference type="GO" id="GO:0032259">
    <property type="term" value="P:methylation"/>
    <property type="evidence" value="ECO:0007669"/>
    <property type="project" value="UniProtKB-KW"/>
</dbReference>
<accession>A0A1J5AY69</accession>
<dbReference type="PANTHER" id="PTHR43464">
    <property type="entry name" value="METHYLTRANSFERASE"/>
    <property type="match status" value="1"/>
</dbReference>
<feature type="domain" description="Methyltransferase" evidence="4">
    <location>
        <begin position="53"/>
        <end position="141"/>
    </location>
</feature>
<dbReference type="InterPro" id="IPR041698">
    <property type="entry name" value="Methyltransf_25"/>
</dbReference>
<reference evidence="5 6" key="1">
    <citation type="journal article" date="2016" name="Environ. Microbiol.">
        <title>Genomic resolution of a cold subsurface aquifer community provides metabolic insights for novel microbes adapted to high CO concentrations.</title>
        <authorList>
            <person name="Probst A.J."/>
            <person name="Castelle C.J."/>
            <person name="Singh A."/>
            <person name="Brown C.T."/>
            <person name="Anantharaman K."/>
            <person name="Sharon I."/>
            <person name="Hug L.A."/>
            <person name="Burstein D."/>
            <person name="Emerson J.B."/>
            <person name="Thomas B.C."/>
            <person name="Banfield J.F."/>
        </authorList>
    </citation>
    <scope>NUCLEOTIDE SEQUENCE [LARGE SCALE GENOMIC DNA]</scope>
    <source>
        <strain evidence="5">CG2_30_44_31</strain>
    </source>
</reference>
<sequence>MQHYWLEKLVSRFPQLYWQLKANSFFNDPWQKRFFPQHRWLLQTIQALQPHSILEAGCGFGRNLRWLVSQGLDPAQLTGVDISSTLLAQARLPNSVQLIRGNVLHLPFSSNSFDLVFTHGLLMHLSPRQLPRALAELVRVSQKHLILIEEIRSRPRQLNYFTWAHDYDKMIKALPVKVLIKKPAPHSLVCYLLKK</sequence>
<evidence type="ECO:0000259" key="4">
    <source>
        <dbReference type="Pfam" id="PF13649"/>
    </source>
</evidence>
<dbReference type="GO" id="GO:0008168">
    <property type="term" value="F:methyltransferase activity"/>
    <property type="evidence" value="ECO:0007669"/>
    <property type="project" value="UniProtKB-KW"/>
</dbReference>
<dbReference type="PANTHER" id="PTHR43464:SF19">
    <property type="entry name" value="UBIQUINONE BIOSYNTHESIS O-METHYLTRANSFERASE, MITOCHONDRIAL"/>
    <property type="match status" value="1"/>
</dbReference>
<organism evidence="5 6">
    <name type="scientific">Candidatus Beckwithbacteria bacterium CG2_30_44_31</name>
    <dbReference type="NCBI Taxonomy" id="1805035"/>
    <lineage>
        <taxon>Bacteria</taxon>
        <taxon>Candidatus Beckwithiibacteriota</taxon>
    </lineage>
</organism>
<evidence type="ECO:0000256" key="3">
    <source>
        <dbReference type="ARBA" id="ARBA00022691"/>
    </source>
</evidence>
<protein>
    <recommendedName>
        <fullName evidence="4">Methyltransferase domain-containing protein</fullName>
    </recommendedName>
</protein>
<proteinExistence type="predicted"/>
<dbReference type="CDD" id="cd02440">
    <property type="entry name" value="AdoMet_MTases"/>
    <property type="match status" value="1"/>
</dbReference>
<dbReference type="AlphaFoldDB" id="A0A1J5AY69"/>
<dbReference type="InterPro" id="IPR029063">
    <property type="entry name" value="SAM-dependent_MTases_sf"/>
</dbReference>
<evidence type="ECO:0000256" key="1">
    <source>
        <dbReference type="ARBA" id="ARBA00022603"/>
    </source>
</evidence>
<dbReference type="Pfam" id="PF13649">
    <property type="entry name" value="Methyltransf_25"/>
    <property type="match status" value="1"/>
</dbReference>
<dbReference type="Proteomes" id="UP000183605">
    <property type="component" value="Unassembled WGS sequence"/>
</dbReference>
<evidence type="ECO:0000313" key="6">
    <source>
        <dbReference type="Proteomes" id="UP000183605"/>
    </source>
</evidence>
<gene>
    <name evidence="5" type="ORF">AUK18_00850</name>
</gene>
<evidence type="ECO:0000313" key="5">
    <source>
        <dbReference type="EMBL" id="OIP04005.1"/>
    </source>
</evidence>
<dbReference type="Gene3D" id="3.40.50.150">
    <property type="entry name" value="Vaccinia Virus protein VP39"/>
    <property type="match status" value="1"/>
</dbReference>